<feature type="non-terminal residue" evidence="1">
    <location>
        <position position="122"/>
    </location>
</feature>
<dbReference type="AlphaFoldDB" id="A0A0C3A219"/>
<reference evidence="2" key="2">
    <citation type="submission" date="2015-01" db="EMBL/GenBank/DDBJ databases">
        <title>Evolutionary Origins and Diversification of the Mycorrhizal Mutualists.</title>
        <authorList>
            <consortium name="DOE Joint Genome Institute"/>
            <consortium name="Mycorrhizal Genomics Consortium"/>
            <person name="Kohler A."/>
            <person name="Kuo A."/>
            <person name="Nagy L.G."/>
            <person name="Floudas D."/>
            <person name="Copeland A."/>
            <person name="Barry K.W."/>
            <person name="Cichocki N."/>
            <person name="Veneault-Fourrey C."/>
            <person name="LaButti K."/>
            <person name="Lindquist E.A."/>
            <person name="Lipzen A."/>
            <person name="Lundell T."/>
            <person name="Morin E."/>
            <person name="Murat C."/>
            <person name="Riley R."/>
            <person name="Ohm R."/>
            <person name="Sun H."/>
            <person name="Tunlid A."/>
            <person name="Henrissat B."/>
            <person name="Grigoriev I.V."/>
            <person name="Hibbett D.S."/>
            <person name="Martin F."/>
        </authorList>
    </citation>
    <scope>NUCLEOTIDE SEQUENCE [LARGE SCALE GENOMIC DNA]</scope>
    <source>
        <strain evidence="2">Foug A</strain>
    </source>
</reference>
<accession>A0A0C3A219</accession>
<proteinExistence type="predicted"/>
<dbReference type="HOGENOM" id="CLU_163075_0_0_1"/>
<feature type="non-terminal residue" evidence="1">
    <location>
        <position position="1"/>
    </location>
</feature>
<dbReference type="InParanoid" id="A0A0C3A219"/>
<dbReference type="InterPro" id="IPR023213">
    <property type="entry name" value="CAT-like_dom_sf"/>
</dbReference>
<name>A0A0C3A219_9AGAM</name>
<dbReference type="EMBL" id="KN822082">
    <property type="protein sequence ID" value="KIM58707.1"/>
    <property type="molecule type" value="Genomic_DNA"/>
</dbReference>
<evidence type="ECO:0008006" key="3">
    <source>
        <dbReference type="Google" id="ProtNLM"/>
    </source>
</evidence>
<keyword evidence="2" id="KW-1185">Reference proteome</keyword>
<dbReference type="OrthoDB" id="1862401at2759"/>
<organism evidence="1 2">
    <name type="scientific">Scleroderma citrinum Foug A</name>
    <dbReference type="NCBI Taxonomy" id="1036808"/>
    <lineage>
        <taxon>Eukaryota</taxon>
        <taxon>Fungi</taxon>
        <taxon>Dikarya</taxon>
        <taxon>Basidiomycota</taxon>
        <taxon>Agaricomycotina</taxon>
        <taxon>Agaricomycetes</taxon>
        <taxon>Agaricomycetidae</taxon>
        <taxon>Boletales</taxon>
        <taxon>Sclerodermatineae</taxon>
        <taxon>Sclerodermataceae</taxon>
        <taxon>Scleroderma</taxon>
    </lineage>
</organism>
<protein>
    <recommendedName>
        <fullName evidence="3">Condensation domain-containing protein</fullName>
    </recommendedName>
</protein>
<evidence type="ECO:0000313" key="1">
    <source>
        <dbReference type="EMBL" id="KIM58707.1"/>
    </source>
</evidence>
<reference evidence="1 2" key="1">
    <citation type="submission" date="2014-04" db="EMBL/GenBank/DDBJ databases">
        <authorList>
            <consortium name="DOE Joint Genome Institute"/>
            <person name="Kuo A."/>
            <person name="Kohler A."/>
            <person name="Nagy L.G."/>
            <person name="Floudas D."/>
            <person name="Copeland A."/>
            <person name="Barry K.W."/>
            <person name="Cichocki N."/>
            <person name="Veneault-Fourrey C."/>
            <person name="LaButti K."/>
            <person name="Lindquist E.A."/>
            <person name="Lipzen A."/>
            <person name="Lundell T."/>
            <person name="Morin E."/>
            <person name="Murat C."/>
            <person name="Sun H."/>
            <person name="Tunlid A."/>
            <person name="Henrissat B."/>
            <person name="Grigoriev I.V."/>
            <person name="Hibbett D.S."/>
            <person name="Martin F."/>
            <person name="Nordberg H.P."/>
            <person name="Cantor M.N."/>
            <person name="Hua S.X."/>
        </authorList>
    </citation>
    <scope>NUCLEOTIDE SEQUENCE [LARGE SCALE GENOMIC DNA]</scope>
    <source>
        <strain evidence="1 2">Foug A</strain>
    </source>
</reference>
<sequence>IELTNTPVPVDVSYVEEKYSSAILQDDWVIQEDLGSLVYYQPVDVNPINGTAPLLRFKLTFFMGETCIGISWHHTLGDAIALFRFTHTLSQYYQNKVSEFPTPTFRKHVFPPPSEAIAAEYH</sequence>
<gene>
    <name evidence="1" type="ORF">SCLCIDRAFT_37453</name>
</gene>
<dbReference type="Proteomes" id="UP000053989">
    <property type="component" value="Unassembled WGS sequence"/>
</dbReference>
<evidence type="ECO:0000313" key="2">
    <source>
        <dbReference type="Proteomes" id="UP000053989"/>
    </source>
</evidence>
<dbReference type="Gene3D" id="3.30.559.10">
    <property type="entry name" value="Chloramphenicol acetyltransferase-like domain"/>
    <property type="match status" value="1"/>
</dbReference>